<feature type="domain" description="KaiC" evidence="7">
    <location>
        <begin position="246"/>
        <end position="478"/>
    </location>
</feature>
<dbReference type="InParanoid" id="A0A6C2YQZ2"/>
<dbReference type="PANTHER" id="PTHR42926:SF1">
    <property type="entry name" value="CIRCADIAN CLOCK OSCILLATOR PROTEIN KAIC 1"/>
    <property type="match status" value="1"/>
</dbReference>
<dbReference type="GO" id="GO:0000287">
    <property type="term" value="F:magnesium ion binding"/>
    <property type="evidence" value="ECO:0007669"/>
    <property type="project" value="InterPro"/>
</dbReference>
<dbReference type="InterPro" id="IPR014774">
    <property type="entry name" value="KaiC-like_dom"/>
</dbReference>
<evidence type="ECO:0000313" key="8">
    <source>
        <dbReference type="EMBL" id="VIP04068.1"/>
    </source>
</evidence>
<accession>A0A6C2YQZ2</accession>
<dbReference type="InterPro" id="IPR010624">
    <property type="entry name" value="KaiC_dom"/>
</dbReference>
<dbReference type="RefSeq" id="WP_162659198.1">
    <property type="nucleotide sequence ID" value="NZ_LR593887.1"/>
</dbReference>
<keyword evidence="4" id="KW-0677">Repeat</keyword>
<reference evidence="8" key="1">
    <citation type="submission" date="2019-04" db="EMBL/GenBank/DDBJ databases">
        <authorList>
            <consortium name="Science for Life Laboratories"/>
        </authorList>
    </citation>
    <scope>NUCLEOTIDE SEQUENCE</scope>
    <source>
        <strain evidence="8">MBLW1</strain>
    </source>
</reference>
<keyword evidence="9" id="KW-1185">Reference proteome</keyword>
<dbReference type="InterPro" id="IPR013503">
    <property type="entry name" value="Circadian_KaiC_bact"/>
</dbReference>
<dbReference type="Gene3D" id="3.40.50.300">
    <property type="entry name" value="P-loop containing nucleotide triphosphate hydrolases"/>
    <property type="match status" value="2"/>
</dbReference>
<evidence type="ECO:0000256" key="1">
    <source>
        <dbReference type="ARBA" id="ARBA00012513"/>
    </source>
</evidence>
<gene>
    <name evidence="8" type="ORF">GMBLW1_51250</name>
</gene>
<dbReference type="PROSITE" id="PS51146">
    <property type="entry name" value="KAIC"/>
    <property type="match status" value="2"/>
</dbReference>
<dbReference type="InterPro" id="IPR051347">
    <property type="entry name" value="Circadian_clock_KaiC-rel"/>
</dbReference>
<protein>
    <recommendedName>
        <fullName evidence="1">non-specific serine/threonine protein kinase</fullName>
        <ecNumber evidence="1">2.7.11.1</ecNumber>
    </recommendedName>
</protein>
<dbReference type="InterPro" id="IPR030665">
    <property type="entry name" value="KaiC"/>
</dbReference>
<evidence type="ECO:0000313" key="9">
    <source>
        <dbReference type="Proteomes" id="UP000464378"/>
    </source>
</evidence>
<dbReference type="GO" id="GO:0006355">
    <property type="term" value="P:regulation of DNA-templated transcription"/>
    <property type="evidence" value="ECO:0007669"/>
    <property type="project" value="InterPro"/>
</dbReference>
<dbReference type="InterPro" id="IPR027417">
    <property type="entry name" value="P-loop_NTPase"/>
</dbReference>
<evidence type="ECO:0000259" key="7">
    <source>
        <dbReference type="PROSITE" id="PS51146"/>
    </source>
</evidence>
<dbReference type="GO" id="GO:0042752">
    <property type="term" value="P:regulation of circadian rhythm"/>
    <property type="evidence" value="ECO:0007669"/>
    <property type="project" value="InterPro"/>
</dbReference>
<dbReference type="KEGG" id="tim:GMBLW1_51250"/>
<dbReference type="PANTHER" id="PTHR42926">
    <property type="match status" value="1"/>
</dbReference>
<dbReference type="GO" id="GO:0005524">
    <property type="term" value="F:ATP binding"/>
    <property type="evidence" value="ECO:0007669"/>
    <property type="project" value="InterPro"/>
</dbReference>
<name>A0A6C2YQZ2_9BACT</name>
<keyword evidence="3" id="KW-0808">Transferase</keyword>
<evidence type="ECO:0000256" key="5">
    <source>
        <dbReference type="ARBA" id="ARBA00022777"/>
    </source>
</evidence>
<sequence length="509" mass="56356">MEKIATGISGFDLISEGGLPRGRATLISGTAGSAKTVFACQFLAEGILRHQQPGVFITFEESPHDVRMNMQGFGWEIEAWEQSQQWLFVDASPAVDDEPIESGDYDLGGLLSRIEYAVTRIGAKRVAIDSLSGIFAQFHNPQMIRQALFRVIHTFKALGVTTVITSERVEENGSLSRYGIEEFVADNVVLLRNVLEMEKRRRTIEILKLRGTSHQKGEFPFTITSNNGIIVLPLSAMELRQRSSNARLSSGSPEIDLMCGGGFYRDSIILVSGPTGTGKTLLTSHFVTGGVEAGDRCLLFAFEESRDQLFRNAAGWGMDFEAMERRGLLKIICLYPEARTLEDHLIELKTEIERYRPQRVAVDSLTALERVSTSKTFREFVIGVTAFVKQQEIVGMFTATTASLLGGTSVTESHISTITDSIILLRYVEVFGEMRRGLTVLKMRGSMHDKDIRELTIDHRGMHIGKPFRNVTGILAGTFAHVGPPPEIERIQGMFREDDTNGPTGTTVG</sequence>
<dbReference type="PIRSF" id="PIRSF039117">
    <property type="entry name" value="KaiC"/>
    <property type="match status" value="1"/>
</dbReference>
<proteinExistence type="predicted"/>
<dbReference type="EMBL" id="LR586016">
    <property type="protein sequence ID" value="VIP04068.1"/>
    <property type="molecule type" value="Genomic_DNA"/>
</dbReference>
<evidence type="ECO:0000256" key="4">
    <source>
        <dbReference type="ARBA" id="ARBA00022737"/>
    </source>
</evidence>
<keyword evidence="5" id="KW-0418">Kinase</keyword>
<evidence type="ECO:0000256" key="3">
    <source>
        <dbReference type="ARBA" id="ARBA00022679"/>
    </source>
</evidence>
<keyword evidence="2" id="KW-0597">Phosphoprotein</keyword>
<dbReference type="EC" id="2.7.11.1" evidence="1"/>
<dbReference type="NCBIfam" id="NF006799">
    <property type="entry name" value="PRK09302.1"/>
    <property type="match status" value="1"/>
</dbReference>
<dbReference type="Pfam" id="PF06745">
    <property type="entry name" value="ATPase"/>
    <property type="match status" value="2"/>
</dbReference>
<feature type="domain" description="KaiC" evidence="7">
    <location>
        <begin position="2"/>
        <end position="245"/>
    </location>
</feature>
<dbReference type="GO" id="GO:0003677">
    <property type="term" value="F:DNA binding"/>
    <property type="evidence" value="ECO:0007669"/>
    <property type="project" value="InterPro"/>
</dbReference>
<dbReference type="EMBL" id="LR593887">
    <property type="protein sequence ID" value="VTS05503.1"/>
    <property type="molecule type" value="Genomic_DNA"/>
</dbReference>
<dbReference type="NCBIfam" id="TIGR02655">
    <property type="entry name" value="circ_KaiC"/>
    <property type="match status" value="1"/>
</dbReference>
<dbReference type="SUPFAM" id="SSF52540">
    <property type="entry name" value="P-loop containing nucleoside triphosphate hydrolases"/>
    <property type="match status" value="2"/>
</dbReference>
<dbReference type="Proteomes" id="UP000464378">
    <property type="component" value="Chromosome"/>
</dbReference>
<evidence type="ECO:0000256" key="2">
    <source>
        <dbReference type="ARBA" id="ARBA00022553"/>
    </source>
</evidence>
<keyword evidence="6" id="KW-0378">Hydrolase</keyword>
<evidence type="ECO:0000256" key="6">
    <source>
        <dbReference type="ARBA" id="ARBA00022801"/>
    </source>
</evidence>
<dbReference type="GO" id="GO:0016787">
    <property type="term" value="F:hydrolase activity"/>
    <property type="evidence" value="ECO:0007669"/>
    <property type="project" value="UniProtKB-KW"/>
</dbReference>
<dbReference type="AlphaFoldDB" id="A0A6C2YQZ2"/>
<organism evidence="8">
    <name type="scientific">Tuwongella immobilis</name>
    <dbReference type="NCBI Taxonomy" id="692036"/>
    <lineage>
        <taxon>Bacteria</taxon>
        <taxon>Pseudomonadati</taxon>
        <taxon>Planctomycetota</taxon>
        <taxon>Planctomycetia</taxon>
        <taxon>Gemmatales</taxon>
        <taxon>Gemmataceae</taxon>
        <taxon>Tuwongella</taxon>
    </lineage>
</organism>
<dbReference type="GO" id="GO:0004674">
    <property type="term" value="F:protein serine/threonine kinase activity"/>
    <property type="evidence" value="ECO:0007669"/>
    <property type="project" value="UniProtKB-EC"/>
</dbReference>